<dbReference type="Pfam" id="PF08443">
    <property type="entry name" value="RimK"/>
    <property type="match status" value="1"/>
</dbReference>
<evidence type="ECO:0000313" key="11">
    <source>
        <dbReference type="EMBL" id="HGV66298.1"/>
    </source>
</evidence>
<dbReference type="Gene3D" id="3.40.50.20">
    <property type="match status" value="1"/>
</dbReference>
<dbReference type="GO" id="GO:0016879">
    <property type="term" value="F:ligase activity, forming carbon-nitrogen bonds"/>
    <property type="evidence" value="ECO:0007669"/>
    <property type="project" value="TreeGrafter"/>
</dbReference>
<evidence type="ECO:0000256" key="5">
    <source>
        <dbReference type="ARBA" id="ARBA00022741"/>
    </source>
</evidence>
<keyword evidence="4" id="KW-0479">Metal-binding</keyword>
<dbReference type="GO" id="GO:0046872">
    <property type="term" value="F:metal ion binding"/>
    <property type="evidence" value="ECO:0007669"/>
    <property type="project" value="UniProtKB-KW"/>
</dbReference>
<accession>A0A7J3QDW6</accession>
<dbReference type="GO" id="GO:0005524">
    <property type="term" value="F:ATP binding"/>
    <property type="evidence" value="ECO:0007669"/>
    <property type="project" value="UniProtKB-UniRule"/>
</dbReference>
<evidence type="ECO:0000256" key="6">
    <source>
        <dbReference type="ARBA" id="ARBA00022840"/>
    </source>
</evidence>
<dbReference type="InterPro" id="IPR013651">
    <property type="entry name" value="ATP-grasp_RimK-type"/>
</dbReference>
<evidence type="ECO:0000256" key="9">
    <source>
        <dbReference type="PROSITE-ProRule" id="PRU00409"/>
    </source>
</evidence>
<dbReference type="Gene3D" id="3.30.470.20">
    <property type="entry name" value="ATP-grasp fold, B domain"/>
    <property type="match status" value="1"/>
</dbReference>
<keyword evidence="8" id="KW-0464">Manganese</keyword>
<evidence type="ECO:0000259" key="10">
    <source>
        <dbReference type="PROSITE" id="PS50975"/>
    </source>
</evidence>
<dbReference type="GO" id="GO:0005737">
    <property type="term" value="C:cytoplasm"/>
    <property type="evidence" value="ECO:0007669"/>
    <property type="project" value="TreeGrafter"/>
</dbReference>
<gene>
    <name evidence="11" type="ORF">ENV02_00575</name>
</gene>
<comment type="cofactor">
    <cofactor evidence="2">
        <name>Mg(2+)</name>
        <dbReference type="ChEBI" id="CHEBI:18420"/>
    </cofactor>
</comment>
<name>A0A7J3QDW6_9CREN</name>
<feature type="domain" description="ATP-grasp" evidence="10">
    <location>
        <begin position="111"/>
        <end position="296"/>
    </location>
</feature>
<dbReference type="SUPFAM" id="SSF56059">
    <property type="entry name" value="Glutathione synthetase ATP-binding domain-like"/>
    <property type="match status" value="1"/>
</dbReference>
<sequence>MNMLIGILTRNPNGWASSRLIKAVESLGHRAFPFKFRDMVAYIGNGMLKVFVNGVDIVKDVNAIIVRPIGRCSLEWAIFRMDILYALQDYGVVIVNRPQAIERCVDKFRVLYLLQMHGIPVPETIVTENASLAYEYLKKLGSENIVIKPVFGSRGHGSTKITLRDRDVVWEVLHAMAFTRHVLYLQRFLQHGGIDIRALVIGDKVVASMYRVAPRGMWKTNVAQGAQPIGIEKLNPQIEDIAIRSAKIVECDIAGVDIAVANGKPYVLEINSQPGWSGLQSTTKIDIALEIVKYVIDKVKK</sequence>
<evidence type="ECO:0000256" key="3">
    <source>
        <dbReference type="ARBA" id="ARBA00022598"/>
    </source>
</evidence>
<evidence type="ECO:0000256" key="1">
    <source>
        <dbReference type="ARBA" id="ARBA00001936"/>
    </source>
</evidence>
<dbReference type="InterPro" id="IPR011761">
    <property type="entry name" value="ATP-grasp"/>
</dbReference>
<evidence type="ECO:0000256" key="2">
    <source>
        <dbReference type="ARBA" id="ARBA00001946"/>
    </source>
</evidence>
<keyword evidence="5 9" id="KW-0547">Nucleotide-binding</keyword>
<dbReference type="InterPro" id="IPR004666">
    <property type="entry name" value="Rp_bS6_RimK/Lys_biosynth_LsyX"/>
</dbReference>
<reference evidence="11" key="1">
    <citation type="journal article" date="2020" name="mSystems">
        <title>Genome- and Community-Level Interaction Insights into Carbon Utilization and Element Cycling Functions of Hydrothermarchaeota in Hydrothermal Sediment.</title>
        <authorList>
            <person name="Zhou Z."/>
            <person name="Liu Y."/>
            <person name="Xu W."/>
            <person name="Pan J."/>
            <person name="Luo Z.H."/>
            <person name="Li M."/>
        </authorList>
    </citation>
    <scope>NUCLEOTIDE SEQUENCE [LARGE SCALE GENOMIC DNA]</scope>
    <source>
        <strain evidence="11">SpSt-721</strain>
    </source>
</reference>
<organism evidence="11">
    <name type="scientific">Ignisphaera aggregans</name>
    <dbReference type="NCBI Taxonomy" id="334771"/>
    <lineage>
        <taxon>Archaea</taxon>
        <taxon>Thermoproteota</taxon>
        <taxon>Thermoprotei</taxon>
        <taxon>Desulfurococcales</taxon>
        <taxon>Desulfurococcaceae</taxon>
        <taxon>Ignisphaera</taxon>
    </lineage>
</organism>
<evidence type="ECO:0000256" key="7">
    <source>
        <dbReference type="ARBA" id="ARBA00022842"/>
    </source>
</evidence>
<dbReference type="NCBIfam" id="TIGR00768">
    <property type="entry name" value="rimK_fam"/>
    <property type="match status" value="1"/>
</dbReference>
<protein>
    <submittedName>
        <fullName evidence="11">RimK family alpha-L-glutamate ligase</fullName>
    </submittedName>
</protein>
<dbReference type="PROSITE" id="PS50975">
    <property type="entry name" value="ATP_GRASP"/>
    <property type="match status" value="1"/>
</dbReference>
<comment type="caution">
    <text evidence="11">The sequence shown here is derived from an EMBL/GenBank/DDBJ whole genome shotgun (WGS) entry which is preliminary data.</text>
</comment>
<dbReference type="InterPro" id="IPR041107">
    <property type="entry name" value="Rimk_N"/>
</dbReference>
<comment type="cofactor">
    <cofactor evidence="1">
        <name>Mn(2+)</name>
        <dbReference type="ChEBI" id="CHEBI:29035"/>
    </cofactor>
</comment>
<proteinExistence type="predicted"/>
<evidence type="ECO:0000256" key="4">
    <source>
        <dbReference type="ARBA" id="ARBA00022723"/>
    </source>
</evidence>
<dbReference type="Pfam" id="PF18030">
    <property type="entry name" value="Rimk_N"/>
    <property type="match status" value="1"/>
</dbReference>
<dbReference type="AlphaFoldDB" id="A0A7J3QDW6"/>
<keyword evidence="3 11" id="KW-0436">Ligase</keyword>
<evidence type="ECO:0000256" key="8">
    <source>
        <dbReference type="ARBA" id="ARBA00023211"/>
    </source>
</evidence>
<dbReference type="PANTHER" id="PTHR21621:SF0">
    <property type="entry name" value="BETA-CITRYLGLUTAMATE SYNTHASE B-RELATED"/>
    <property type="match status" value="1"/>
</dbReference>
<keyword evidence="7" id="KW-0460">Magnesium</keyword>
<keyword evidence="6 9" id="KW-0067">ATP-binding</keyword>
<dbReference type="PANTHER" id="PTHR21621">
    <property type="entry name" value="RIBOSOMAL PROTEIN S6 MODIFICATION PROTEIN"/>
    <property type="match status" value="1"/>
</dbReference>
<dbReference type="EMBL" id="DTET01000027">
    <property type="protein sequence ID" value="HGV66298.1"/>
    <property type="molecule type" value="Genomic_DNA"/>
</dbReference>